<dbReference type="AlphaFoldDB" id="A0A9X0MCZ5"/>
<organism evidence="1 2">
    <name type="scientific">Bacillus cereus</name>
    <dbReference type="NCBI Taxonomy" id="1396"/>
    <lineage>
        <taxon>Bacteria</taxon>
        <taxon>Bacillati</taxon>
        <taxon>Bacillota</taxon>
        <taxon>Bacilli</taxon>
        <taxon>Bacillales</taxon>
        <taxon>Bacillaceae</taxon>
        <taxon>Bacillus</taxon>
        <taxon>Bacillus cereus group</taxon>
    </lineage>
</organism>
<proteinExistence type="predicted"/>
<comment type="caution">
    <text evidence="1">The sequence shown here is derived from an EMBL/GenBank/DDBJ whole genome shotgun (WGS) entry which is preliminary data.</text>
</comment>
<protein>
    <submittedName>
        <fullName evidence="1">Uncharacterized protein</fullName>
    </submittedName>
</protein>
<reference evidence="1 2" key="1">
    <citation type="submission" date="2015-12" db="EMBL/GenBank/DDBJ databases">
        <title>Bacillus cereus Group isolate.</title>
        <authorList>
            <person name="Kovac J."/>
        </authorList>
    </citation>
    <scope>NUCLEOTIDE SEQUENCE [LARGE SCALE GENOMIC DNA]</scope>
    <source>
        <strain evidence="1 2">FSL K6-0073</strain>
    </source>
</reference>
<dbReference type="Proteomes" id="UP000075476">
    <property type="component" value="Unassembled WGS sequence"/>
</dbReference>
<dbReference type="EMBL" id="LOMO01000228">
    <property type="protein sequence ID" value="KXY30891.1"/>
    <property type="molecule type" value="Genomic_DNA"/>
</dbReference>
<evidence type="ECO:0000313" key="2">
    <source>
        <dbReference type="Proteomes" id="UP000075476"/>
    </source>
</evidence>
<name>A0A9X0MCZ5_BACCE</name>
<sequence length="154" mass="18632">MRYDLKGERILMHISFQNRETKKHTNFTIGEIEQYILEFKKLIKNNLFTVARNEKRKENSEFLEANKINASKVKEILLNIEVRDFCYAADNINPNFAHEKLYIFCPQYELDNWGQKKSVDIYIKMNLIENKDRNKYMIVVSFHKRNKPVTYLFR</sequence>
<accession>A0A9X0MCZ5</accession>
<evidence type="ECO:0000313" key="1">
    <source>
        <dbReference type="EMBL" id="KXY30891.1"/>
    </source>
</evidence>
<gene>
    <name evidence="1" type="ORF">AT268_16840</name>
</gene>